<gene>
    <name evidence="1" type="ORF">FB4_0276</name>
</gene>
<proteinExistence type="predicted"/>
<dbReference type="AlphaFoldDB" id="I9LEF9"/>
<protein>
    <submittedName>
        <fullName evidence="1">Uncharacterized protein</fullName>
    </submittedName>
</protein>
<evidence type="ECO:0000313" key="1">
    <source>
        <dbReference type="EMBL" id="EIW18751.1"/>
    </source>
</evidence>
<organism evidence="1 2">
    <name type="scientific">Pelosinus fermentans B4</name>
    <dbReference type="NCBI Taxonomy" id="1149862"/>
    <lineage>
        <taxon>Bacteria</taxon>
        <taxon>Bacillati</taxon>
        <taxon>Bacillota</taxon>
        <taxon>Negativicutes</taxon>
        <taxon>Selenomonadales</taxon>
        <taxon>Sporomusaceae</taxon>
        <taxon>Pelosinus</taxon>
    </lineage>
</organism>
<accession>I9LEF9</accession>
<dbReference type="RefSeq" id="WP_007933062.1">
    <property type="nucleotide sequence ID" value="NZ_AKVJ01000022.1"/>
</dbReference>
<dbReference type="EMBL" id="AKVJ01000022">
    <property type="protein sequence ID" value="EIW18751.1"/>
    <property type="molecule type" value="Genomic_DNA"/>
</dbReference>
<sequence>MLNYEHETKIINDRYLKQYIFYDYFHDSIIHNVNIYSNGRTLAIELSCEREWPESERKRYMFDTKYQYTLIFGNCRHIEYQRDNVGKPAEYINGRFKDTAKLRQIIVRTRKKHYHLRIQLADGFLDLIFSKFSIEKLEGKIDLPARIEARWYFDWVLKKFENDNIEEIRRIAEFGDLSIKAYALEYLWRVPMIWL</sequence>
<dbReference type="OrthoDB" id="9947901at2"/>
<dbReference type="PATRIC" id="fig|1149862.3.peg.1691"/>
<comment type="caution">
    <text evidence="1">The sequence shown here is derived from an EMBL/GenBank/DDBJ whole genome shotgun (WGS) entry which is preliminary data.</text>
</comment>
<keyword evidence="2" id="KW-1185">Reference proteome</keyword>
<evidence type="ECO:0000313" key="2">
    <source>
        <dbReference type="Proteomes" id="UP000004324"/>
    </source>
</evidence>
<reference evidence="1 2" key="1">
    <citation type="journal article" date="2012" name="J. Bacteriol.">
        <title>Draft Genome Sequences for Two Metal-Reducing Pelosinus fermentans Strains Isolated from a Cr(VI)-Contaminated Site and for Type Strain R7.</title>
        <authorList>
            <person name="Brown S.D."/>
            <person name="Podar M."/>
            <person name="Klingeman D.M."/>
            <person name="Johnson C.M."/>
            <person name="Yang Z.K."/>
            <person name="Utturkar S.M."/>
            <person name="Land M.L."/>
            <person name="Mosher J.J."/>
            <person name="Hurt R.A.Jr."/>
            <person name="Phelps T.J."/>
            <person name="Palumbo A.V."/>
            <person name="Arkin A.P."/>
            <person name="Hazen T.C."/>
            <person name="Elias D.A."/>
        </authorList>
    </citation>
    <scope>NUCLEOTIDE SEQUENCE [LARGE SCALE GENOMIC DNA]</scope>
    <source>
        <strain evidence="1 2">B4</strain>
    </source>
</reference>
<dbReference type="Proteomes" id="UP000004324">
    <property type="component" value="Unassembled WGS sequence"/>
</dbReference>
<name>I9LEF9_9FIRM</name>